<evidence type="ECO:0000313" key="1">
    <source>
        <dbReference type="EMBL" id="SCG66603.1"/>
    </source>
</evidence>
<accession>A0A1C5J7V8</accession>
<dbReference type="STRING" id="47864.GA0070560_12378"/>
<dbReference type="EMBL" id="FMDN01000023">
    <property type="protein sequence ID" value="SCG66603.1"/>
    <property type="molecule type" value="Genomic_DNA"/>
</dbReference>
<proteinExistence type="predicted"/>
<name>A0A1C5J7V8_9ACTN</name>
<dbReference type="RefSeq" id="WP_091301644.1">
    <property type="nucleotide sequence ID" value="NZ_FMDN01000023.1"/>
</dbReference>
<protein>
    <submittedName>
        <fullName evidence="1">Uncharacterized protein</fullName>
    </submittedName>
</protein>
<organism evidence="1 2">
    <name type="scientific">Micromonospora halophytica</name>
    <dbReference type="NCBI Taxonomy" id="47864"/>
    <lineage>
        <taxon>Bacteria</taxon>
        <taxon>Bacillati</taxon>
        <taxon>Actinomycetota</taxon>
        <taxon>Actinomycetes</taxon>
        <taxon>Micromonosporales</taxon>
        <taxon>Micromonosporaceae</taxon>
        <taxon>Micromonospora</taxon>
    </lineage>
</organism>
<gene>
    <name evidence="1" type="ORF">GA0070560_12378</name>
</gene>
<keyword evidence="2" id="KW-1185">Reference proteome</keyword>
<dbReference type="Proteomes" id="UP000199408">
    <property type="component" value="Unassembled WGS sequence"/>
</dbReference>
<evidence type="ECO:0000313" key="2">
    <source>
        <dbReference type="Proteomes" id="UP000199408"/>
    </source>
</evidence>
<dbReference type="OrthoDB" id="4328595at2"/>
<reference evidence="2" key="1">
    <citation type="submission" date="2016-06" db="EMBL/GenBank/DDBJ databases">
        <authorList>
            <person name="Varghese N."/>
        </authorList>
    </citation>
    <scope>NUCLEOTIDE SEQUENCE [LARGE SCALE GENOMIC DNA]</scope>
    <source>
        <strain evidence="2">DSM 43171</strain>
    </source>
</reference>
<sequence length="120" mass="12831">MLDVSARQFVEDGRGLSPESLAAAFDRAVALRRAGGREASRATKPSAAENSELERAVRSALLPRAEELNAFRDGLHADAKSALMIAGRAILKVEQLSAEQYHVLVEPFVEVGVDVPAHPG</sequence>
<dbReference type="AlphaFoldDB" id="A0A1C5J7V8"/>